<dbReference type="PANTHER" id="PTHR22911">
    <property type="entry name" value="ACYL-MALONYL CONDENSING ENZYME-RELATED"/>
    <property type="match status" value="1"/>
</dbReference>
<proteinExistence type="predicted"/>
<keyword evidence="1" id="KW-0472">Membrane</keyword>
<feature type="domain" description="EamA" evidence="2">
    <location>
        <begin position="10"/>
        <end position="145"/>
    </location>
</feature>
<reference evidence="3" key="1">
    <citation type="submission" date="2021-06" db="EMBL/GenBank/DDBJ databases">
        <title>New haloarchaea isolates fom saline soil.</title>
        <authorList>
            <person name="Duran-Viseras A."/>
            <person name="Sanchez-Porro C.S."/>
            <person name="Ventosa A."/>
        </authorList>
    </citation>
    <scope>NUCLEOTIDE SEQUENCE</scope>
    <source>
        <strain evidence="3">JCM 18369</strain>
    </source>
</reference>
<dbReference type="GO" id="GO:0016020">
    <property type="term" value="C:membrane"/>
    <property type="evidence" value="ECO:0007669"/>
    <property type="project" value="InterPro"/>
</dbReference>
<feature type="transmembrane region" description="Helical" evidence="1">
    <location>
        <begin position="259"/>
        <end position="281"/>
    </location>
</feature>
<dbReference type="Gene3D" id="1.10.3730.20">
    <property type="match status" value="1"/>
</dbReference>
<dbReference type="PANTHER" id="PTHR22911:SF137">
    <property type="entry name" value="SOLUTE CARRIER FAMILY 35 MEMBER G2-RELATED"/>
    <property type="match status" value="1"/>
</dbReference>
<gene>
    <name evidence="3" type="ORF">KTS37_14320</name>
</gene>
<feature type="transmembrane region" description="Helical" evidence="1">
    <location>
        <begin position="199"/>
        <end position="222"/>
    </location>
</feature>
<feature type="transmembrane region" description="Helical" evidence="1">
    <location>
        <begin position="293"/>
        <end position="309"/>
    </location>
</feature>
<dbReference type="Pfam" id="PF00892">
    <property type="entry name" value="EamA"/>
    <property type="match status" value="2"/>
</dbReference>
<evidence type="ECO:0000313" key="4">
    <source>
        <dbReference type="Proteomes" id="UP001166304"/>
    </source>
</evidence>
<name>A0AA41KIJ8_9EURY</name>
<keyword evidence="1" id="KW-0812">Transmembrane</keyword>
<comment type="caution">
    <text evidence="3">The sequence shown here is derived from an EMBL/GenBank/DDBJ whole genome shotgun (WGS) entry which is preliminary data.</text>
</comment>
<dbReference type="EMBL" id="JAHQXE010000004">
    <property type="protein sequence ID" value="MBV0902966.1"/>
    <property type="molecule type" value="Genomic_DNA"/>
</dbReference>
<feature type="transmembrane region" description="Helical" evidence="1">
    <location>
        <begin position="42"/>
        <end position="62"/>
    </location>
</feature>
<dbReference type="InterPro" id="IPR037185">
    <property type="entry name" value="EmrE-like"/>
</dbReference>
<feature type="domain" description="EamA" evidence="2">
    <location>
        <begin position="175"/>
        <end position="307"/>
    </location>
</feature>
<feature type="transmembrane region" description="Helical" evidence="1">
    <location>
        <begin position="100"/>
        <end position="124"/>
    </location>
</feature>
<dbReference type="AlphaFoldDB" id="A0AA41KIJ8"/>
<keyword evidence="1" id="KW-1133">Transmembrane helix</keyword>
<organism evidence="3 4">
    <name type="scientific">Haloarcula salina</name>
    <dbReference type="NCBI Taxonomy" id="1429914"/>
    <lineage>
        <taxon>Archaea</taxon>
        <taxon>Methanobacteriati</taxon>
        <taxon>Methanobacteriota</taxon>
        <taxon>Stenosarchaea group</taxon>
        <taxon>Halobacteria</taxon>
        <taxon>Halobacteriales</taxon>
        <taxon>Haloarculaceae</taxon>
        <taxon>Haloarcula</taxon>
    </lineage>
</organism>
<feature type="transmembrane region" description="Helical" evidence="1">
    <location>
        <begin position="130"/>
        <end position="151"/>
    </location>
</feature>
<evidence type="ECO:0000256" key="1">
    <source>
        <dbReference type="SAM" id="Phobius"/>
    </source>
</evidence>
<accession>A0AA41KIJ8</accession>
<dbReference type="SUPFAM" id="SSF103481">
    <property type="entry name" value="Multidrug resistance efflux transporter EmrE"/>
    <property type="match status" value="2"/>
</dbReference>
<protein>
    <submittedName>
        <fullName evidence="3">EamA family transporter</fullName>
    </submittedName>
</protein>
<sequence length="310" mass="31827">MALLELSAGLALLASVLSAFQSLSVEYGLDNGSFLEDREPALTAAVLSIVVSVVVFWALLFARGTSLAGVEPLQLAPFAVAGLANPAAFRLLYFRSIDRIGARVSAAVVSANPAVAAVLALPLLGEPFTVLTGVGLLCIVAGGALLQLSGTEAGESGDLISEELGAMAPTDLVLPLAAMALLGCSFVLVKIGLNAYSKPLVATAVGQTAALVAFVGLFGVSSDSRRRVRIRDRTALLAFVLAGLFVAGNWLAWFSALQLGTVVTVVPLSNVYPLVIVALSYGLARRLPKSPRVLAGITAIVAGATLMQLS</sequence>
<feature type="transmembrane region" description="Helical" evidence="1">
    <location>
        <begin position="172"/>
        <end position="193"/>
    </location>
</feature>
<evidence type="ECO:0000259" key="2">
    <source>
        <dbReference type="Pfam" id="PF00892"/>
    </source>
</evidence>
<evidence type="ECO:0000313" key="3">
    <source>
        <dbReference type="EMBL" id="MBV0902966.1"/>
    </source>
</evidence>
<dbReference type="RefSeq" id="WP_162415211.1">
    <property type="nucleotide sequence ID" value="NZ_JAHQXE010000004.1"/>
</dbReference>
<feature type="transmembrane region" description="Helical" evidence="1">
    <location>
        <begin position="234"/>
        <end position="253"/>
    </location>
</feature>
<keyword evidence="4" id="KW-1185">Reference proteome</keyword>
<dbReference type="InterPro" id="IPR000620">
    <property type="entry name" value="EamA_dom"/>
</dbReference>
<dbReference type="Proteomes" id="UP001166304">
    <property type="component" value="Unassembled WGS sequence"/>
</dbReference>